<evidence type="ECO:0000313" key="10">
    <source>
        <dbReference type="Proteomes" id="UP000260812"/>
    </source>
</evidence>
<gene>
    <name evidence="9" type="ORF">DXC51_06440</name>
</gene>
<feature type="transmembrane region" description="Helical" evidence="7">
    <location>
        <begin position="249"/>
        <end position="276"/>
    </location>
</feature>
<dbReference type="GeneID" id="97986525"/>
<protein>
    <submittedName>
        <fullName evidence="9">ABC transporter permease</fullName>
    </submittedName>
</protein>
<evidence type="ECO:0000256" key="6">
    <source>
        <dbReference type="ARBA" id="ARBA00038076"/>
    </source>
</evidence>
<feature type="transmembrane region" description="Helical" evidence="7">
    <location>
        <begin position="408"/>
        <end position="429"/>
    </location>
</feature>
<dbReference type="RefSeq" id="WP_021638168.1">
    <property type="nucleotide sequence ID" value="NZ_CANNOQ010000014.1"/>
</dbReference>
<organism evidence="9 10">
    <name type="scientific">Eisenbergiella massiliensis</name>
    <dbReference type="NCBI Taxonomy" id="1720294"/>
    <lineage>
        <taxon>Bacteria</taxon>
        <taxon>Bacillati</taxon>
        <taxon>Bacillota</taxon>
        <taxon>Clostridia</taxon>
        <taxon>Lachnospirales</taxon>
        <taxon>Lachnospiraceae</taxon>
        <taxon>Eisenbergiella</taxon>
    </lineage>
</organism>
<comment type="caution">
    <text evidence="9">The sequence shown here is derived from an EMBL/GenBank/DDBJ whole genome shotgun (WGS) entry which is preliminary data.</text>
</comment>
<evidence type="ECO:0000256" key="1">
    <source>
        <dbReference type="ARBA" id="ARBA00004651"/>
    </source>
</evidence>
<evidence type="ECO:0000259" key="8">
    <source>
        <dbReference type="Pfam" id="PF02687"/>
    </source>
</evidence>
<dbReference type="EMBL" id="QVLV01000003">
    <property type="protein sequence ID" value="RGE63582.1"/>
    <property type="molecule type" value="Genomic_DNA"/>
</dbReference>
<comment type="similarity">
    <text evidence="6">Belongs to the ABC-4 integral membrane protein family.</text>
</comment>
<keyword evidence="2" id="KW-1003">Cell membrane</keyword>
<evidence type="ECO:0000256" key="2">
    <source>
        <dbReference type="ARBA" id="ARBA00022475"/>
    </source>
</evidence>
<keyword evidence="4 7" id="KW-1133">Transmembrane helix</keyword>
<dbReference type="GO" id="GO:0005886">
    <property type="term" value="C:plasma membrane"/>
    <property type="evidence" value="ECO:0007669"/>
    <property type="project" value="UniProtKB-SubCell"/>
</dbReference>
<comment type="subcellular location">
    <subcellularLocation>
        <location evidence="1">Cell membrane</location>
        <topology evidence="1">Multi-pass membrane protein</topology>
    </subcellularLocation>
</comment>
<feature type="domain" description="ABC3 transporter permease C-terminal" evidence="8">
    <location>
        <begin position="257"/>
        <end position="345"/>
    </location>
</feature>
<feature type="transmembrane region" description="Helical" evidence="7">
    <location>
        <begin position="303"/>
        <end position="324"/>
    </location>
</feature>
<accession>A0A3E3I960</accession>
<dbReference type="InterPro" id="IPR050250">
    <property type="entry name" value="Macrolide_Exporter_MacB"/>
</dbReference>
<dbReference type="GO" id="GO:0022857">
    <property type="term" value="F:transmembrane transporter activity"/>
    <property type="evidence" value="ECO:0007669"/>
    <property type="project" value="TreeGrafter"/>
</dbReference>
<dbReference type="InterPro" id="IPR003838">
    <property type="entry name" value="ABC3_permease_C"/>
</dbReference>
<dbReference type="AlphaFoldDB" id="A0A3E3I960"/>
<dbReference type="PANTHER" id="PTHR30572">
    <property type="entry name" value="MEMBRANE COMPONENT OF TRANSPORTER-RELATED"/>
    <property type="match status" value="1"/>
</dbReference>
<feature type="transmembrane region" description="Helical" evidence="7">
    <location>
        <begin position="26"/>
        <end position="48"/>
    </location>
</feature>
<evidence type="ECO:0000256" key="3">
    <source>
        <dbReference type="ARBA" id="ARBA00022692"/>
    </source>
</evidence>
<feature type="domain" description="ABC3 transporter permease C-terminal" evidence="8">
    <location>
        <begin position="683"/>
        <end position="793"/>
    </location>
</feature>
<evidence type="ECO:0000256" key="7">
    <source>
        <dbReference type="SAM" id="Phobius"/>
    </source>
</evidence>
<reference evidence="9" key="1">
    <citation type="submission" date="2018-08" db="EMBL/GenBank/DDBJ databases">
        <title>A genome reference for cultivated species of the human gut microbiota.</title>
        <authorList>
            <person name="Zou Y."/>
            <person name="Xue W."/>
            <person name="Luo G."/>
        </authorList>
    </citation>
    <scope>NUCLEOTIDE SEQUENCE [LARGE SCALE GENOMIC DNA]</scope>
    <source>
        <strain evidence="9">TF05-5AC</strain>
    </source>
</reference>
<feature type="transmembrane region" description="Helical" evidence="7">
    <location>
        <begin position="731"/>
        <end position="753"/>
    </location>
</feature>
<dbReference type="Proteomes" id="UP000260812">
    <property type="component" value="Unassembled WGS sequence"/>
</dbReference>
<feature type="transmembrane region" description="Helical" evidence="7">
    <location>
        <begin position="678"/>
        <end position="700"/>
    </location>
</feature>
<keyword evidence="3 7" id="KW-0812">Transmembrane</keyword>
<evidence type="ECO:0000256" key="5">
    <source>
        <dbReference type="ARBA" id="ARBA00023136"/>
    </source>
</evidence>
<feature type="transmembrane region" description="Helical" evidence="7">
    <location>
        <begin position="773"/>
        <end position="797"/>
    </location>
</feature>
<proteinExistence type="inferred from homology"/>
<name>A0A3E3I960_9FIRM</name>
<evidence type="ECO:0000313" key="9">
    <source>
        <dbReference type="EMBL" id="RGE63582.1"/>
    </source>
</evidence>
<feature type="transmembrane region" description="Helical" evidence="7">
    <location>
        <begin position="330"/>
        <end position="352"/>
    </location>
</feature>
<sequence length="809" mass="90403">MFRNLNTGIIKRLAVNSLKSDKKRNLFLILTIAFSACLMLTLSLKILGQNTKLNRYLKGRYQTVFTDLSAEKVEELKNRPEVERSGVKVSLGTPRIRDYVLTIEYVDAETASLLTYGELEGSWPETENEIIVESGCLEHLGLPIQTGQTLNMDMGDGVKRDYTVSGVMYTENEARIYRVIVSEAYLNAVTDGNPRYTLNIRLRGTEGDDMETLKGKTLALAEACGLKEQQVFYSSTYFTMGEDLPIEKVMAIAFCCLLIVVATSLVIYSLFYISVVAKTQEYGRLRVIGTTRRQIKKLVRREGLFVSGIAIPVGILLGSLLGFLLEPEGWKWSISIPCMAVIAVLTETAVMISIRTPLKIASSVSPVEAVRINEVSTGGAVRNKERKQRRITPVSLAFLNFGRNRRKAALTLCSLGFTGILLMCAASYLNSVDADAMARAGFGVGCVHIELEQGDNGAQEIDADSATEYYTKMEQDNPLDDEMFRELSQIDGVTDVAVFRGCKSNFIFPRMNDYARENPDTLSFRNIGLSRAQMEKYSDMLLEGTIDYDILVKEHGVLAGDSEKLMYRFYGYQPQLGDVIQVKTDQGTTVELKVMGLVESPHVGIDVPFFYVPDALLPLLKESVDNFNTHYMVEGEPDKEVQIEEAVIDMMEDWDHVEINFLSDIRHQMVKSMEQIKLPLYGLVVFIALFGILNLVNTLLTNVVTRRQEFGILQSVGMSGGQLSAMLKAECFFYVAGTILITLTLGTAAGWTLCRIFDQLGTFGKLVFHFPFVPVFVFAALLLVIQMVFSVWAVRYCGKEPLIQRIKSE</sequence>
<dbReference type="Pfam" id="PF02687">
    <property type="entry name" value="FtsX"/>
    <property type="match status" value="2"/>
</dbReference>
<evidence type="ECO:0000256" key="4">
    <source>
        <dbReference type="ARBA" id="ARBA00022989"/>
    </source>
</evidence>
<dbReference type="PANTHER" id="PTHR30572:SF4">
    <property type="entry name" value="ABC TRANSPORTER PERMEASE YTRF"/>
    <property type="match status" value="1"/>
</dbReference>
<keyword evidence="10" id="KW-1185">Reference proteome</keyword>
<keyword evidence="5 7" id="KW-0472">Membrane</keyword>